<keyword evidence="1" id="KW-0812">Transmembrane</keyword>
<feature type="transmembrane region" description="Helical" evidence="1">
    <location>
        <begin position="58"/>
        <end position="78"/>
    </location>
</feature>
<dbReference type="AlphaFoldDB" id="A0A7W6DX17"/>
<dbReference type="Proteomes" id="UP000541426">
    <property type="component" value="Unassembled WGS sequence"/>
</dbReference>
<sequence>MALAIPIQMAIANRHVAKSDINTENIEALSDGDLQDLILSEWIRAKELDEKLHKMTTVLSVAVAIGGLVSTTMLQSVGGSTAKYVAIGLYLAATSLLVIGIALGFNGLLPKKRYGYGAAYMRNVATGGETARQVMIEAAREFERDNLIRSNETTAAVVSIRNGVLVFALGIGVNLYALATTELDAPQEPPIILVEAAVIARGG</sequence>
<reference evidence="2 3" key="1">
    <citation type="submission" date="2020-08" db="EMBL/GenBank/DDBJ databases">
        <title>Genomic Encyclopedia of Type Strains, Phase IV (KMG-IV): sequencing the most valuable type-strain genomes for metagenomic binning, comparative biology and taxonomic classification.</title>
        <authorList>
            <person name="Goeker M."/>
        </authorList>
    </citation>
    <scope>NUCLEOTIDE SEQUENCE [LARGE SCALE GENOMIC DNA]</scope>
    <source>
        <strain evidence="2 3">DSM 102235</strain>
    </source>
</reference>
<feature type="transmembrane region" description="Helical" evidence="1">
    <location>
        <begin position="84"/>
        <end position="105"/>
    </location>
</feature>
<evidence type="ECO:0000313" key="2">
    <source>
        <dbReference type="EMBL" id="MBB3988512.1"/>
    </source>
</evidence>
<dbReference type="EMBL" id="JACIEJ010000026">
    <property type="protein sequence ID" value="MBB3988512.1"/>
    <property type="molecule type" value="Genomic_DNA"/>
</dbReference>
<gene>
    <name evidence="2" type="ORF">GGQ68_004869</name>
</gene>
<proteinExistence type="predicted"/>
<name>A0A7W6DX17_9RHOB</name>
<keyword evidence="3" id="KW-1185">Reference proteome</keyword>
<comment type="caution">
    <text evidence="2">The sequence shown here is derived from an EMBL/GenBank/DDBJ whole genome shotgun (WGS) entry which is preliminary data.</text>
</comment>
<evidence type="ECO:0000256" key="1">
    <source>
        <dbReference type="SAM" id="Phobius"/>
    </source>
</evidence>
<evidence type="ECO:0000313" key="3">
    <source>
        <dbReference type="Proteomes" id="UP000541426"/>
    </source>
</evidence>
<organism evidence="2 3">
    <name type="scientific">Sagittula marina</name>
    <dbReference type="NCBI Taxonomy" id="943940"/>
    <lineage>
        <taxon>Bacteria</taxon>
        <taxon>Pseudomonadati</taxon>
        <taxon>Pseudomonadota</taxon>
        <taxon>Alphaproteobacteria</taxon>
        <taxon>Rhodobacterales</taxon>
        <taxon>Roseobacteraceae</taxon>
        <taxon>Sagittula</taxon>
    </lineage>
</organism>
<protein>
    <submittedName>
        <fullName evidence="2">Uncharacterized protein</fullName>
    </submittedName>
</protein>
<accession>A0A7W6DX17</accession>
<keyword evidence="1" id="KW-1133">Transmembrane helix</keyword>
<keyword evidence="1" id="KW-0472">Membrane</keyword>